<dbReference type="GO" id="GO:0009003">
    <property type="term" value="F:signal peptidase activity"/>
    <property type="evidence" value="ECO:0007669"/>
    <property type="project" value="UniProtKB-EC"/>
</dbReference>
<keyword evidence="6" id="KW-0645">Protease</keyword>
<feature type="domain" description="Peptidase S26" evidence="8">
    <location>
        <begin position="5"/>
        <end position="152"/>
    </location>
</feature>
<comment type="catalytic activity">
    <reaction evidence="1 6">
        <text>Cleavage of hydrophobic, N-terminal signal or leader sequences from secreted and periplasmic proteins.</text>
        <dbReference type="EC" id="3.4.21.89"/>
    </reaction>
</comment>
<evidence type="ECO:0000256" key="5">
    <source>
        <dbReference type="ARBA" id="ARBA00022801"/>
    </source>
</evidence>
<dbReference type="RefSeq" id="WP_274457545.1">
    <property type="nucleotide sequence ID" value="NZ_CP067097.1"/>
</dbReference>
<dbReference type="PANTHER" id="PTHR43390">
    <property type="entry name" value="SIGNAL PEPTIDASE I"/>
    <property type="match status" value="1"/>
</dbReference>
<comment type="similarity">
    <text evidence="3 6">Belongs to the peptidase S26 family.</text>
</comment>
<dbReference type="InterPro" id="IPR019758">
    <property type="entry name" value="Pept_S26A_signal_pept_1_CS"/>
</dbReference>
<evidence type="ECO:0000259" key="8">
    <source>
        <dbReference type="Pfam" id="PF10502"/>
    </source>
</evidence>
<evidence type="ECO:0000313" key="9">
    <source>
        <dbReference type="EMBL" id="MDQ0190772.1"/>
    </source>
</evidence>
<feature type="chain" id="PRO_5045449358" description="Signal peptidase I" evidence="7">
    <location>
        <begin position="22"/>
        <end position="163"/>
    </location>
</feature>
<dbReference type="Gene3D" id="2.10.109.10">
    <property type="entry name" value="Umud Fragment, subunit A"/>
    <property type="match status" value="1"/>
</dbReference>
<sequence length="163" mass="18103">MVPAVIGVAIALGSHQWVAYAADVPTDSMNPTIPAPCYVVVDKLATELARPYRGEVVLFHFPDDPSQIYVKRIIGMPGDTVKVTYDHIYINGKLLSEPWPHGANEYGLGTYHVPSGHYFMMGDNRPVSFDSRFWQHPYVARSAIIGQAQYVFLPLSKLGAIQQ</sequence>
<evidence type="ECO:0000256" key="1">
    <source>
        <dbReference type="ARBA" id="ARBA00000677"/>
    </source>
</evidence>
<evidence type="ECO:0000256" key="2">
    <source>
        <dbReference type="ARBA" id="ARBA00004401"/>
    </source>
</evidence>
<dbReference type="Pfam" id="PF10502">
    <property type="entry name" value="Peptidase_S26"/>
    <property type="match status" value="1"/>
</dbReference>
<dbReference type="SUPFAM" id="SSF51306">
    <property type="entry name" value="LexA/Signal peptidase"/>
    <property type="match status" value="1"/>
</dbReference>
<protein>
    <recommendedName>
        <fullName evidence="4 6">Signal peptidase I</fullName>
        <ecNumber evidence="4 6">3.4.21.89</ecNumber>
    </recommendedName>
</protein>
<dbReference type="InterPro" id="IPR019757">
    <property type="entry name" value="Pept_S26A_signal_pept_1_Lys-AS"/>
</dbReference>
<comment type="subcellular location">
    <subcellularLocation>
        <location evidence="2">Cell membrane</location>
        <topology evidence="2">Single-pass type II membrane protein</topology>
    </subcellularLocation>
    <subcellularLocation>
        <location evidence="6">Membrane</location>
        <topology evidence="6">Single-pass type II membrane protein</topology>
    </subcellularLocation>
</comment>
<reference evidence="9 10" key="1">
    <citation type="submission" date="2023-07" db="EMBL/GenBank/DDBJ databases">
        <title>Genomic Encyclopedia of Type Strains, Phase IV (KMG-IV): sequencing the most valuable type-strain genomes for metagenomic binning, comparative biology and taxonomic classification.</title>
        <authorList>
            <person name="Goeker M."/>
        </authorList>
    </citation>
    <scope>NUCLEOTIDE SEQUENCE [LARGE SCALE GENOMIC DNA]</scope>
    <source>
        <strain evidence="9 10">DSM 4006</strain>
    </source>
</reference>
<dbReference type="EMBL" id="JAUSTP010000024">
    <property type="protein sequence ID" value="MDQ0190772.1"/>
    <property type="molecule type" value="Genomic_DNA"/>
</dbReference>
<dbReference type="PRINTS" id="PR00727">
    <property type="entry name" value="LEADERPTASE"/>
</dbReference>
<dbReference type="InterPro" id="IPR000223">
    <property type="entry name" value="Pept_S26A_signal_pept_1"/>
</dbReference>
<dbReference type="InterPro" id="IPR036286">
    <property type="entry name" value="LexA/Signal_pep-like_sf"/>
</dbReference>
<evidence type="ECO:0000256" key="3">
    <source>
        <dbReference type="ARBA" id="ARBA00009370"/>
    </source>
</evidence>
<accession>A0ABT9XKN7</accession>
<feature type="signal peptide" evidence="7">
    <location>
        <begin position="1"/>
        <end position="21"/>
    </location>
</feature>
<dbReference type="PROSITE" id="PS00761">
    <property type="entry name" value="SPASE_I_3"/>
    <property type="match status" value="1"/>
</dbReference>
<evidence type="ECO:0000256" key="7">
    <source>
        <dbReference type="SAM" id="SignalP"/>
    </source>
</evidence>
<evidence type="ECO:0000256" key="6">
    <source>
        <dbReference type="RuleBase" id="RU362042"/>
    </source>
</evidence>
<keyword evidence="5 6" id="KW-0378">Hydrolase</keyword>
<dbReference type="EC" id="3.4.21.89" evidence="4 6"/>
<evidence type="ECO:0000313" key="10">
    <source>
        <dbReference type="Proteomes" id="UP001232973"/>
    </source>
</evidence>
<keyword evidence="10" id="KW-1185">Reference proteome</keyword>
<proteinExistence type="inferred from homology"/>
<name>A0ABT9XKN7_9BACL</name>
<dbReference type="NCBIfam" id="TIGR02227">
    <property type="entry name" value="sigpep_I_bact"/>
    <property type="match status" value="1"/>
</dbReference>
<dbReference type="InterPro" id="IPR019533">
    <property type="entry name" value="Peptidase_S26"/>
</dbReference>
<evidence type="ECO:0000256" key="4">
    <source>
        <dbReference type="ARBA" id="ARBA00013208"/>
    </source>
</evidence>
<organism evidence="9 10">
    <name type="scientific">Alicyclobacillus cycloheptanicus</name>
    <dbReference type="NCBI Taxonomy" id="1457"/>
    <lineage>
        <taxon>Bacteria</taxon>
        <taxon>Bacillati</taxon>
        <taxon>Bacillota</taxon>
        <taxon>Bacilli</taxon>
        <taxon>Bacillales</taxon>
        <taxon>Alicyclobacillaceae</taxon>
        <taxon>Alicyclobacillus</taxon>
    </lineage>
</organism>
<dbReference type="Proteomes" id="UP001232973">
    <property type="component" value="Unassembled WGS sequence"/>
</dbReference>
<comment type="caution">
    <text evidence="9">The sequence shown here is derived from an EMBL/GenBank/DDBJ whole genome shotgun (WGS) entry which is preliminary data.</text>
</comment>
<dbReference type="PANTHER" id="PTHR43390:SF1">
    <property type="entry name" value="CHLOROPLAST PROCESSING PEPTIDASE"/>
    <property type="match status" value="1"/>
</dbReference>
<dbReference type="CDD" id="cd06530">
    <property type="entry name" value="S26_SPase_I"/>
    <property type="match status" value="1"/>
</dbReference>
<dbReference type="PROSITE" id="PS00760">
    <property type="entry name" value="SPASE_I_2"/>
    <property type="match status" value="1"/>
</dbReference>
<keyword evidence="7" id="KW-0732">Signal</keyword>
<gene>
    <name evidence="9" type="ORF">J2S03_002639</name>
</gene>